<name>A0ABD7ERC8_AERJA</name>
<accession>A0ABD7ERC8</accession>
<evidence type="ECO:0000313" key="3">
    <source>
        <dbReference type="Proteomes" id="UP000595481"/>
    </source>
</evidence>
<dbReference type="RefSeq" id="WP_033113152.1">
    <property type="nucleotide sequence ID" value="NZ_AP024466.1"/>
</dbReference>
<dbReference type="EMBL" id="CP066092">
    <property type="protein sequence ID" value="QQB19278.1"/>
    <property type="molecule type" value="Genomic_DNA"/>
</dbReference>
<dbReference type="GeneID" id="69553090"/>
<dbReference type="Gene3D" id="3.30.1460.10">
    <property type="match status" value="1"/>
</dbReference>
<protein>
    <recommendedName>
        <fullName evidence="5">Type III secretion chaperone SycN</fullName>
    </recommendedName>
</protein>
<dbReference type="Proteomes" id="UP000595481">
    <property type="component" value="Chromosome"/>
</dbReference>
<sequence length="132" mass="14493">MLIDWLGSLGLALPAAGESRVIRFEDAPELWFEKIDGQYVLALPLAPLPTRMLSGVMLLLLQVNSPLSTLQPARLTVDGRGHLLLWCTLDEHADPEVCQAACDKLHAGYHELLPLLQAQEESIPVRSGSLFV</sequence>
<dbReference type="Proteomes" id="UP000679312">
    <property type="component" value="Chromosome"/>
</dbReference>
<dbReference type="AlphaFoldDB" id="A0ABD7ERC8"/>
<evidence type="ECO:0000313" key="4">
    <source>
        <dbReference type="Proteomes" id="UP000679312"/>
    </source>
</evidence>
<dbReference type="EMBL" id="CP053881">
    <property type="protein sequence ID" value="QWL63558.1"/>
    <property type="molecule type" value="Genomic_DNA"/>
</dbReference>
<evidence type="ECO:0000313" key="1">
    <source>
        <dbReference type="EMBL" id="QQB19278.1"/>
    </source>
</evidence>
<evidence type="ECO:0000313" key="2">
    <source>
        <dbReference type="EMBL" id="QWL63558.1"/>
    </source>
</evidence>
<reference evidence="2 4" key="3">
    <citation type="journal article" date="2021" name="Front. Microbiol.">
        <title>Prevalence and Genetic Analysis of Chromosomal mcr-3/7 in Aeromonas From U.S. Animal-Derived Samples.</title>
        <authorList>
            <person name="Wang Y."/>
            <person name="Hou N."/>
            <person name="Rasooly R."/>
            <person name="Gu Y."/>
            <person name="He X."/>
        </authorList>
    </citation>
    <scope>NUCLEOTIDE SEQUENCE [LARGE SCALE GENOMIC DNA]</scope>
    <source>
        <strain evidence="2 4">4608</strain>
    </source>
</reference>
<reference evidence="1 3" key="2">
    <citation type="submission" date="2020-12" db="EMBL/GenBank/DDBJ databases">
        <title>FDA dAtabase for Regulatory Grade micrObial Sequences (FDA-ARGOS): Supporting development and validation of Infectious Disease Dx tests.</title>
        <authorList>
            <person name="Sproer C."/>
            <person name="Gronow S."/>
            <person name="Severitt S."/>
            <person name="Schroder I."/>
            <person name="Tallon L."/>
            <person name="Sadzewicz L."/>
            <person name="Zhao X."/>
            <person name="Boylan J."/>
            <person name="Ott S."/>
            <person name="Bowen H."/>
            <person name="Vavikolanu K."/>
            <person name="Mehta A."/>
            <person name="Aluvathingal J."/>
            <person name="Nadendla S."/>
            <person name="Lowell S."/>
            <person name="Myers T."/>
            <person name="Yan Y."/>
            <person name="Sichtig H."/>
        </authorList>
    </citation>
    <scope>NUCLEOTIDE SEQUENCE [LARGE SCALE GENOMIC DNA]</scope>
    <source>
        <strain evidence="1 3">FDAARGOS_986</strain>
    </source>
</reference>
<reference evidence="2" key="1">
    <citation type="submission" date="2020-05" db="EMBL/GenBank/DDBJ databases">
        <authorList>
            <person name="Liao W."/>
            <person name="He Y."/>
            <person name="Tan R."/>
            <person name="He X."/>
            <person name="Yang Z."/>
        </authorList>
    </citation>
    <scope>NUCLEOTIDE SEQUENCE</scope>
    <source>
        <strain evidence="2">4608</strain>
    </source>
</reference>
<gene>
    <name evidence="2" type="ORF">HQ399_15505</name>
    <name evidence="1" type="ORF">I6H43_17405</name>
</gene>
<keyword evidence="3" id="KW-1185">Reference proteome</keyword>
<evidence type="ECO:0008006" key="5">
    <source>
        <dbReference type="Google" id="ProtNLM"/>
    </source>
</evidence>
<organism evidence="2 4">
    <name type="scientific">Aeromonas jandaei</name>
    <dbReference type="NCBI Taxonomy" id="650"/>
    <lineage>
        <taxon>Bacteria</taxon>
        <taxon>Pseudomonadati</taxon>
        <taxon>Pseudomonadota</taxon>
        <taxon>Gammaproteobacteria</taxon>
        <taxon>Aeromonadales</taxon>
        <taxon>Aeromonadaceae</taxon>
        <taxon>Aeromonas</taxon>
    </lineage>
</organism>
<proteinExistence type="predicted"/>